<dbReference type="PATRIC" id="fig|61435.5.peg.698"/>
<protein>
    <submittedName>
        <fullName evidence="1">Uncharacterized protein</fullName>
    </submittedName>
</protein>
<reference evidence="1 2" key="1">
    <citation type="journal article" date="2015" name="Sci. Rep.">
        <title>A comparative genomics and reductive dehalogenase gene transcription study of two chloroethene-respiring bacteria, Dehalococcoides mccartyi strains MB and 11a.</title>
        <authorList>
            <person name="Low A."/>
            <person name="Shen Z."/>
            <person name="Cheng D."/>
            <person name="Rogers M.J."/>
            <person name="Lee P.K."/>
            <person name="He J."/>
        </authorList>
    </citation>
    <scope>NUCLEOTIDE SEQUENCE [LARGE SCALE GENOMIC DNA]</scope>
    <source>
        <strain evidence="1 2">MB</strain>
    </source>
</reference>
<dbReference type="RefSeq" id="WP_058292399.1">
    <property type="nucleotide sequence ID" value="NZ_JGYD01000011.1"/>
</dbReference>
<dbReference type="Proteomes" id="UP000053577">
    <property type="component" value="Unassembled WGS sequence"/>
</dbReference>
<sequence>MSYLEEQEKIGIHPSQLGNKNVSSQMLEYSPTNRNCPVALARTLQLCHMTSEVLGISCFSQIADQCERYAHTADTLVRDQAATVAKYEAVALEEKRKQGFMQFGIGKM</sequence>
<evidence type="ECO:0000313" key="2">
    <source>
        <dbReference type="Proteomes" id="UP000053577"/>
    </source>
</evidence>
<accession>A0A0V8M427</accession>
<comment type="caution">
    <text evidence="1">The sequence shown here is derived from an EMBL/GenBank/DDBJ whole genome shotgun (WGS) entry which is preliminary data.</text>
</comment>
<gene>
    <name evidence="1" type="ORF">DA01_03480</name>
</gene>
<name>A0A0V8M427_9CHLR</name>
<proteinExistence type="predicted"/>
<evidence type="ECO:0000313" key="1">
    <source>
        <dbReference type="EMBL" id="KSV18506.1"/>
    </source>
</evidence>
<dbReference type="EMBL" id="JGYD01000011">
    <property type="protein sequence ID" value="KSV18506.1"/>
    <property type="molecule type" value="Genomic_DNA"/>
</dbReference>
<organism evidence="1 2">
    <name type="scientific">Dehalococcoides mccartyi</name>
    <dbReference type="NCBI Taxonomy" id="61435"/>
    <lineage>
        <taxon>Bacteria</taxon>
        <taxon>Bacillati</taxon>
        <taxon>Chloroflexota</taxon>
        <taxon>Dehalococcoidia</taxon>
        <taxon>Dehalococcoidales</taxon>
        <taxon>Dehalococcoidaceae</taxon>
        <taxon>Dehalococcoides</taxon>
    </lineage>
</organism>
<dbReference type="AlphaFoldDB" id="A0A0V8M427"/>